<dbReference type="PROSITE" id="PS50096">
    <property type="entry name" value="IQ"/>
    <property type="match status" value="1"/>
</dbReference>
<comment type="caution">
    <text evidence="2">The sequence shown here is derived from an EMBL/GenBank/DDBJ whole genome shotgun (WGS) entry which is preliminary data.</text>
</comment>
<dbReference type="Proteomes" id="UP001346149">
    <property type="component" value="Unassembled WGS sequence"/>
</dbReference>
<proteinExistence type="predicted"/>
<keyword evidence="3" id="KW-1185">Reference proteome</keyword>
<feature type="region of interest" description="Disordered" evidence="1">
    <location>
        <begin position="29"/>
        <end position="51"/>
    </location>
</feature>
<feature type="compositionally biased region" description="Basic and acidic residues" evidence="1">
    <location>
        <begin position="31"/>
        <end position="51"/>
    </location>
</feature>
<organism evidence="2 3">
    <name type="scientific">Trapa natans</name>
    <name type="common">Water chestnut</name>
    <dbReference type="NCBI Taxonomy" id="22666"/>
    <lineage>
        <taxon>Eukaryota</taxon>
        <taxon>Viridiplantae</taxon>
        <taxon>Streptophyta</taxon>
        <taxon>Embryophyta</taxon>
        <taxon>Tracheophyta</taxon>
        <taxon>Spermatophyta</taxon>
        <taxon>Magnoliopsida</taxon>
        <taxon>eudicotyledons</taxon>
        <taxon>Gunneridae</taxon>
        <taxon>Pentapetalae</taxon>
        <taxon>rosids</taxon>
        <taxon>malvids</taxon>
        <taxon>Myrtales</taxon>
        <taxon>Lythraceae</taxon>
        <taxon>Trapa</taxon>
    </lineage>
</organism>
<evidence type="ECO:0000313" key="2">
    <source>
        <dbReference type="EMBL" id="KAK4795923.1"/>
    </source>
</evidence>
<accession>A0AAN7MHC1</accession>
<gene>
    <name evidence="2" type="ORF">SAY86_028249</name>
</gene>
<reference evidence="2 3" key="1">
    <citation type="journal article" date="2023" name="Hortic Res">
        <title>Pangenome of water caltrop reveals structural variations and asymmetric subgenome divergence after allopolyploidization.</title>
        <authorList>
            <person name="Zhang X."/>
            <person name="Chen Y."/>
            <person name="Wang L."/>
            <person name="Yuan Y."/>
            <person name="Fang M."/>
            <person name="Shi L."/>
            <person name="Lu R."/>
            <person name="Comes H.P."/>
            <person name="Ma Y."/>
            <person name="Chen Y."/>
            <person name="Huang G."/>
            <person name="Zhou Y."/>
            <person name="Zheng Z."/>
            <person name="Qiu Y."/>
        </authorList>
    </citation>
    <scope>NUCLEOTIDE SEQUENCE [LARGE SCALE GENOMIC DNA]</scope>
    <source>
        <strain evidence="2">F231</strain>
    </source>
</reference>
<name>A0AAN7MHC1_TRANT</name>
<dbReference type="EMBL" id="JAXQNO010000006">
    <property type="protein sequence ID" value="KAK4795923.1"/>
    <property type="molecule type" value="Genomic_DNA"/>
</dbReference>
<evidence type="ECO:0000256" key="1">
    <source>
        <dbReference type="SAM" id="MobiDB-lite"/>
    </source>
</evidence>
<protein>
    <submittedName>
        <fullName evidence="2">Uncharacterized protein</fullName>
    </submittedName>
</protein>
<dbReference type="AlphaFoldDB" id="A0AAN7MHC1"/>
<sequence length="141" mass="15943">MGKNVGSSSSSTSSSSSSSWLTLVKRAFRSHSKDSSAERWEEHYQGDEEKKREKWRWLFRKLGSGFVEAKPKPETTSCIRVDPIIANEQRHAILVAAAQAAMEIARLTRPAPDTLAKENWASIIIQTSFRGYLVRTCMKLR</sequence>
<evidence type="ECO:0000313" key="3">
    <source>
        <dbReference type="Proteomes" id="UP001346149"/>
    </source>
</evidence>